<reference evidence="3" key="1">
    <citation type="journal article" date="2021" name="PeerJ">
        <title>Extensive microbial diversity within the chicken gut microbiome revealed by metagenomics and culture.</title>
        <authorList>
            <person name="Gilroy R."/>
            <person name="Ravi A."/>
            <person name="Getino M."/>
            <person name="Pursley I."/>
            <person name="Horton D.L."/>
            <person name="Alikhan N.F."/>
            <person name="Baker D."/>
            <person name="Gharbi K."/>
            <person name="Hall N."/>
            <person name="Watson M."/>
            <person name="Adriaenssens E.M."/>
            <person name="Foster-Nyarko E."/>
            <person name="Jarju S."/>
            <person name="Secka A."/>
            <person name="Antonio M."/>
            <person name="Oren A."/>
            <person name="Chaudhuri R.R."/>
            <person name="La Ragione R."/>
            <person name="Hildebrand F."/>
            <person name="Pallen M.J."/>
        </authorList>
    </citation>
    <scope>NUCLEOTIDE SEQUENCE</scope>
    <source>
        <strain evidence="3">CHK171-505</strain>
    </source>
</reference>
<dbReference type="InterPro" id="IPR028098">
    <property type="entry name" value="Glyco_trans_4-like_N"/>
</dbReference>
<dbReference type="InterPro" id="IPR001296">
    <property type="entry name" value="Glyco_trans_1"/>
</dbReference>
<dbReference type="SUPFAM" id="SSF53756">
    <property type="entry name" value="UDP-Glycosyltransferase/glycogen phosphorylase"/>
    <property type="match status" value="1"/>
</dbReference>
<dbReference type="AlphaFoldDB" id="A0A9D2KY63"/>
<dbReference type="EC" id="2.4.-.-" evidence="3"/>
<evidence type="ECO:0000313" key="3">
    <source>
        <dbReference type="EMBL" id="HJA90974.1"/>
    </source>
</evidence>
<evidence type="ECO:0000259" key="2">
    <source>
        <dbReference type="Pfam" id="PF13439"/>
    </source>
</evidence>
<gene>
    <name evidence="3" type="ORF">H9948_09310</name>
</gene>
<dbReference type="PANTHER" id="PTHR45947:SF3">
    <property type="entry name" value="SULFOQUINOVOSYL TRANSFERASE SQD2"/>
    <property type="match status" value="1"/>
</dbReference>
<keyword evidence="3" id="KW-0328">Glycosyltransferase</keyword>
<accession>A0A9D2KY63</accession>
<dbReference type="Pfam" id="PF13439">
    <property type="entry name" value="Glyco_transf_4"/>
    <property type="match status" value="1"/>
</dbReference>
<reference evidence="3" key="2">
    <citation type="submission" date="2021-04" db="EMBL/GenBank/DDBJ databases">
        <authorList>
            <person name="Gilroy R."/>
        </authorList>
    </citation>
    <scope>NUCLEOTIDE SEQUENCE</scope>
    <source>
        <strain evidence="3">CHK171-505</strain>
    </source>
</reference>
<dbReference type="Pfam" id="PF00534">
    <property type="entry name" value="Glycos_transf_1"/>
    <property type="match status" value="1"/>
</dbReference>
<dbReference type="PANTHER" id="PTHR45947">
    <property type="entry name" value="SULFOQUINOVOSYL TRANSFERASE SQD2"/>
    <property type="match status" value="1"/>
</dbReference>
<feature type="domain" description="Glycosyl transferase family 1" evidence="1">
    <location>
        <begin position="148"/>
        <end position="300"/>
    </location>
</feature>
<sequence length="344" mass="39514">MKILLYSEAMKWIEKSGLGRAISHQKKALAINQVAYTTDPKDSFDCVHINTYFFKSLLLAKRMNKKGIAVVYHAHSTEEDFRNSFLFSNVLSPLFRKWIIRCYNLGDIVITPTPYAKQLLEKEGVKRPIYSISNGIDLSFYQSTNEMKQQFRDRYGFSSTDKIIMSVGLYIKRKGILDFVALAKRMPDYQFIWFGYLDLKKVPREIRQAVKTELPNLTFAGYVPAGHLKEAYAGTDLFFFPTYEETEGIVLLEAMAMGKTCLIRDIPIYADYQDGSHLYKASDQEGFYTAINHILEGDWPSLQQTSLQAVQQRDIKEIGKQLKEAYQDAIKIKQDKSCKDGSES</sequence>
<organism evidence="3 4">
    <name type="scientific">Candidatus Jeotgalibaca merdavium</name>
    <dbReference type="NCBI Taxonomy" id="2838627"/>
    <lineage>
        <taxon>Bacteria</taxon>
        <taxon>Bacillati</taxon>
        <taxon>Bacillota</taxon>
        <taxon>Bacilli</taxon>
        <taxon>Lactobacillales</taxon>
        <taxon>Carnobacteriaceae</taxon>
        <taxon>Jeotgalibaca</taxon>
    </lineage>
</organism>
<name>A0A9D2KY63_9LACT</name>
<comment type="caution">
    <text evidence="3">The sequence shown here is derived from an EMBL/GenBank/DDBJ whole genome shotgun (WGS) entry which is preliminary data.</text>
</comment>
<evidence type="ECO:0000313" key="4">
    <source>
        <dbReference type="Proteomes" id="UP000886856"/>
    </source>
</evidence>
<dbReference type="Proteomes" id="UP000886856">
    <property type="component" value="Unassembled WGS sequence"/>
</dbReference>
<dbReference type="InterPro" id="IPR050194">
    <property type="entry name" value="Glycosyltransferase_grp1"/>
</dbReference>
<proteinExistence type="predicted"/>
<protein>
    <submittedName>
        <fullName evidence="3">Glycosyltransferase</fullName>
        <ecNumber evidence="3">2.4.-.-</ecNumber>
    </submittedName>
</protein>
<feature type="domain" description="Glycosyltransferase subfamily 4-like N-terminal" evidence="2">
    <location>
        <begin position="43"/>
        <end position="139"/>
    </location>
</feature>
<evidence type="ECO:0000259" key="1">
    <source>
        <dbReference type="Pfam" id="PF00534"/>
    </source>
</evidence>
<dbReference type="GO" id="GO:0016757">
    <property type="term" value="F:glycosyltransferase activity"/>
    <property type="evidence" value="ECO:0007669"/>
    <property type="project" value="UniProtKB-KW"/>
</dbReference>
<dbReference type="Gene3D" id="3.40.50.2000">
    <property type="entry name" value="Glycogen Phosphorylase B"/>
    <property type="match status" value="2"/>
</dbReference>
<dbReference type="EMBL" id="DWYW01000209">
    <property type="protein sequence ID" value="HJA90974.1"/>
    <property type="molecule type" value="Genomic_DNA"/>
</dbReference>
<keyword evidence="3" id="KW-0808">Transferase</keyword>